<dbReference type="OrthoDB" id="25129at2759"/>
<proteinExistence type="inferred from homology"/>
<keyword evidence="1" id="KW-0963">Cytoplasm</keyword>
<dbReference type="InterPro" id="IPR014729">
    <property type="entry name" value="Rossmann-like_a/b/a_fold"/>
</dbReference>
<dbReference type="InterPro" id="IPR019407">
    <property type="entry name" value="CTU2"/>
</dbReference>
<feature type="non-terminal residue" evidence="3">
    <location>
        <position position="398"/>
    </location>
</feature>
<organism evidence="3 4">
    <name type="scientific">Brachionus plicatilis</name>
    <name type="common">Marine rotifer</name>
    <name type="synonym">Brachionus muelleri</name>
    <dbReference type="NCBI Taxonomy" id="10195"/>
    <lineage>
        <taxon>Eukaryota</taxon>
        <taxon>Metazoa</taxon>
        <taxon>Spiralia</taxon>
        <taxon>Gnathifera</taxon>
        <taxon>Rotifera</taxon>
        <taxon>Eurotatoria</taxon>
        <taxon>Monogononta</taxon>
        <taxon>Pseudotrocha</taxon>
        <taxon>Ploima</taxon>
        <taxon>Brachionidae</taxon>
        <taxon>Brachionus</taxon>
    </lineage>
</organism>
<dbReference type="Proteomes" id="UP000276133">
    <property type="component" value="Unassembled WGS sequence"/>
</dbReference>
<dbReference type="GO" id="GO:0002143">
    <property type="term" value="P:tRNA wobble position uridine thiolation"/>
    <property type="evidence" value="ECO:0007669"/>
    <property type="project" value="TreeGrafter"/>
</dbReference>
<dbReference type="PANTHER" id="PTHR20882">
    <property type="entry name" value="CYTOPLASMIC TRNA 2-THIOLATION PROTEIN 2"/>
    <property type="match status" value="1"/>
</dbReference>
<evidence type="ECO:0000256" key="2">
    <source>
        <dbReference type="ARBA" id="ARBA00022694"/>
    </source>
</evidence>
<accession>A0A3M7SJI9</accession>
<dbReference type="GO" id="GO:0005829">
    <property type="term" value="C:cytosol"/>
    <property type="evidence" value="ECO:0007669"/>
    <property type="project" value="TreeGrafter"/>
</dbReference>
<dbReference type="GO" id="GO:0016783">
    <property type="term" value="F:sulfurtransferase activity"/>
    <property type="evidence" value="ECO:0007669"/>
    <property type="project" value="TreeGrafter"/>
</dbReference>
<evidence type="ECO:0000313" key="4">
    <source>
        <dbReference type="Proteomes" id="UP000276133"/>
    </source>
</evidence>
<dbReference type="SUPFAM" id="SSF52402">
    <property type="entry name" value="Adenine nucleotide alpha hydrolases-like"/>
    <property type="match status" value="1"/>
</dbReference>
<dbReference type="GO" id="GO:0000049">
    <property type="term" value="F:tRNA binding"/>
    <property type="evidence" value="ECO:0007669"/>
    <property type="project" value="InterPro"/>
</dbReference>
<protein>
    <submittedName>
        <fullName evidence="3">Cytoplasmic tRNA 2-thiolation 2</fullName>
    </submittedName>
</protein>
<comment type="caution">
    <text evidence="3">The sequence shown here is derived from an EMBL/GenBank/DDBJ whole genome shotgun (WGS) entry which is preliminary data.</text>
</comment>
<reference evidence="3 4" key="1">
    <citation type="journal article" date="2018" name="Sci. Rep.">
        <title>Genomic signatures of local adaptation to the degree of environmental predictability in rotifers.</title>
        <authorList>
            <person name="Franch-Gras L."/>
            <person name="Hahn C."/>
            <person name="Garcia-Roger E.M."/>
            <person name="Carmona M.J."/>
            <person name="Serra M."/>
            <person name="Gomez A."/>
        </authorList>
    </citation>
    <scope>NUCLEOTIDE SEQUENCE [LARGE SCALE GENOMIC DNA]</scope>
    <source>
        <strain evidence="3">HYR1</strain>
    </source>
</reference>
<dbReference type="STRING" id="10195.A0A3M7SJI9"/>
<keyword evidence="2" id="KW-0819">tRNA processing</keyword>
<evidence type="ECO:0000313" key="3">
    <source>
        <dbReference type="EMBL" id="RNA35941.1"/>
    </source>
</evidence>
<keyword evidence="4" id="KW-1185">Reference proteome</keyword>
<dbReference type="EMBL" id="REGN01001269">
    <property type="protein sequence ID" value="RNA35941.1"/>
    <property type="molecule type" value="Genomic_DNA"/>
</dbReference>
<sequence>MCSINEDIHVEVKPDLKKCLKCDQNSIVVTRINDALCKSCFIEYFTHKFRATIGKSKIFEKDELVLLPYSASGSSVAMLHLIKQGMSEEAKKKFTFKIVCLYIEDSFDRDPNEAKRVEFLRQVEKSVENFGFKFYFSLFENCFEENDGKLFTDKIEKLNFNCDNREKFLSLINSCKSQTSKEELLKRLKNQLIERVAKKLNIIKVIFPISCTKLTVDMLTNFAIGKGAHQATEMSLEERNISGQVNLRPLRELTSKEVAYYNHYSNLNDKILIKKSTIENVPNSTIYRLTEKFINGLQNDYPTTVPTIFRTSDKLTPNEDLSQDHTCIMCGLAIDTDKSASATISAINDLQYSITISRIEKNLNERKFLVDNVCYSCSIVLNDLTSVTLLPETMKQNL</sequence>
<evidence type="ECO:0000256" key="1">
    <source>
        <dbReference type="ARBA" id="ARBA00022490"/>
    </source>
</evidence>
<gene>
    <name evidence="3" type="ORF">BpHYR1_018781</name>
</gene>
<dbReference type="AlphaFoldDB" id="A0A3M7SJI9"/>
<dbReference type="Pfam" id="PF10288">
    <property type="entry name" value="CTU2"/>
    <property type="match status" value="1"/>
</dbReference>
<name>A0A3M7SJI9_BRAPC</name>
<dbReference type="Gene3D" id="3.40.50.620">
    <property type="entry name" value="HUPs"/>
    <property type="match status" value="1"/>
</dbReference>
<dbReference type="HAMAP" id="MF_03054">
    <property type="entry name" value="CTU2"/>
    <property type="match status" value="1"/>
</dbReference>
<dbReference type="PANTHER" id="PTHR20882:SF14">
    <property type="entry name" value="CYTOPLASMIC TRNA 2-THIOLATION PROTEIN 2"/>
    <property type="match status" value="1"/>
</dbReference>